<feature type="transmembrane region" description="Helical" evidence="6">
    <location>
        <begin position="39"/>
        <end position="60"/>
    </location>
</feature>
<keyword evidence="6" id="KW-0472">Membrane</keyword>
<accession>A0A1F7WDY8</accession>
<feature type="coiled-coil region" evidence="5">
    <location>
        <begin position="126"/>
        <end position="153"/>
    </location>
</feature>
<dbReference type="Pfam" id="PF00413">
    <property type="entry name" value="Peptidase_M10"/>
    <property type="match status" value="1"/>
</dbReference>
<dbReference type="STRING" id="1802424.A2480_03230"/>
<evidence type="ECO:0000259" key="7">
    <source>
        <dbReference type="Pfam" id="PF00413"/>
    </source>
</evidence>
<proteinExistence type="predicted"/>
<keyword evidence="4" id="KW-0862">Zinc</keyword>
<dbReference type="GO" id="GO:0008270">
    <property type="term" value="F:zinc ion binding"/>
    <property type="evidence" value="ECO:0007669"/>
    <property type="project" value="InterPro"/>
</dbReference>
<keyword evidence="6" id="KW-0812">Transmembrane</keyword>
<dbReference type="EMBL" id="MGFG01000020">
    <property type="protein sequence ID" value="OGM01010.1"/>
    <property type="molecule type" value="Genomic_DNA"/>
</dbReference>
<dbReference type="Gene3D" id="3.40.390.10">
    <property type="entry name" value="Collagenase (Catalytic Domain)"/>
    <property type="match status" value="1"/>
</dbReference>
<protein>
    <recommendedName>
        <fullName evidence="7">Peptidase M10 metallopeptidase domain-containing protein</fullName>
    </recommendedName>
</protein>
<feature type="domain" description="Peptidase M10 metallopeptidase" evidence="7">
    <location>
        <begin position="254"/>
        <end position="312"/>
    </location>
</feature>
<evidence type="ECO:0000256" key="6">
    <source>
        <dbReference type="SAM" id="Phobius"/>
    </source>
</evidence>
<evidence type="ECO:0000313" key="8">
    <source>
        <dbReference type="EMBL" id="OGM01010.1"/>
    </source>
</evidence>
<keyword evidence="3" id="KW-0378">Hydrolase</keyword>
<dbReference type="GO" id="GO:0006508">
    <property type="term" value="P:proteolysis"/>
    <property type="evidence" value="ECO:0007669"/>
    <property type="project" value="UniProtKB-KW"/>
</dbReference>
<evidence type="ECO:0000256" key="2">
    <source>
        <dbReference type="ARBA" id="ARBA00022723"/>
    </source>
</evidence>
<dbReference type="AlphaFoldDB" id="A0A1F7WDY8"/>
<keyword evidence="1" id="KW-0645">Protease</keyword>
<dbReference type="Proteomes" id="UP000176988">
    <property type="component" value="Unassembled WGS sequence"/>
</dbReference>
<evidence type="ECO:0000313" key="9">
    <source>
        <dbReference type="Proteomes" id="UP000176988"/>
    </source>
</evidence>
<keyword evidence="2" id="KW-0479">Metal-binding</keyword>
<dbReference type="GO" id="GO:0031012">
    <property type="term" value="C:extracellular matrix"/>
    <property type="evidence" value="ECO:0007669"/>
    <property type="project" value="InterPro"/>
</dbReference>
<dbReference type="GO" id="GO:0004222">
    <property type="term" value="F:metalloendopeptidase activity"/>
    <property type="evidence" value="ECO:0007669"/>
    <property type="project" value="InterPro"/>
</dbReference>
<reference evidence="8 9" key="1">
    <citation type="journal article" date="2016" name="Nat. Commun.">
        <title>Thousands of microbial genomes shed light on interconnected biogeochemical processes in an aquifer system.</title>
        <authorList>
            <person name="Anantharaman K."/>
            <person name="Brown C.T."/>
            <person name="Hug L.A."/>
            <person name="Sharon I."/>
            <person name="Castelle C.J."/>
            <person name="Probst A.J."/>
            <person name="Thomas B.C."/>
            <person name="Singh A."/>
            <person name="Wilkins M.J."/>
            <person name="Karaoz U."/>
            <person name="Brodie E.L."/>
            <person name="Williams K.H."/>
            <person name="Hubbard S.S."/>
            <person name="Banfield J.F."/>
        </authorList>
    </citation>
    <scope>NUCLEOTIDE SEQUENCE [LARGE SCALE GENOMIC DNA]</scope>
</reference>
<dbReference type="InterPro" id="IPR024079">
    <property type="entry name" value="MetalloPept_cat_dom_sf"/>
</dbReference>
<keyword evidence="6" id="KW-1133">Transmembrane helix</keyword>
<organism evidence="8 9">
    <name type="scientific">Candidatus Uhrbacteria bacterium RIFOXYC2_FULL_47_19</name>
    <dbReference type="NCBI Taxonomy" id="1802424"/>
    <lineage>
        <taxon>Bacteria</taxon>
        <taxon>Candidatus Uhriibacteriota</taxon>
    </lineage>
</organism>
<gene>
    <name evidence="8" type="ORF">A2480_03230</name>
</gene>
<name>A0A1F7WDY8_9BACT</name>
<comment type="caution">
    <text evidence="8">The sequence shown here is derived from an EMBL/GenBank/DDBJ whole genome shotgun (WGS) entry which is preliminary data.</text>
</comment>
<evidence type="ECO:0000256" key="5">
    <source>
        <dbReference type="SAM" id="Coils"/>
    </source>
</evidence>
<evidence type="ECO:0000256" key="4">
    <source>
        <dbReference type="ARBA" id="ARBA00022833"/>
    </source>
</evidence>
<sequence>MSDFEVLPVQIEENDVDLSNSGIKKEITNPTLQSKKRRIVIRWIWLVIVVVVVGLVWWWFGGNVCSLPIEYRIGHYDERFDISKEEFLMVLSEAELKWESATGQDLLRYNANSTEAVAVNLVFDDRQVATQELERLKFERDGLESEIGSIADEYQKLRSVYDAREASIAELKTYYEEQLQLFELTVRAWNTRGGASRDVYDELLREQSRLDNYVSDLNALIDEQNRQAEQLNQLAGQEQEKVVGFNAGVSRFNETFTLGEDDEQGIYSSGTINVYQFDNREDLVMLLMHEFGHALGLGHDSDPQSIMFPRKNEQQDDGDAYISSGTLQGLFRRCNLH</sequence>
<evidence type="ECO:0000256" key="3">
    <source>
        <dbReference type="ARBA" id="ARBA00022801"/>
    </source>
</evidence>
<feature type="coiled-coil region" evidence="5">
    <location>
        <begin position="214"/>
        <end position="241"/>
    </location>
</feature>
<dbReference type="SUPFAM" id="SSF55486">
    <property type="entry name" value="Metalloproteases ('zincins'), catalytic domain"/>
    <property type="match status" value="1"/>
</dbReference>
<keyword evidence="5" id="KW-0175">Coiled coil</keyword>
<evidence type="ECO:0000256" key="1">
    <source>
        <dbReference type="ARBA" id="ARBA00022670"/>
    </source>
</evidence>
<dbReference type="InterPro" id="IPR001818">
    <property type="entry name" value="Pept_M10_metallopeptidase"/>
</dbReference>